<evidence type="ECO:0000313" key="9">
    <source>
        <dbReference type="Proteomes" id="UP000193144"/>
    </source>
</evidence>
<keyword evidence="6" id="KW-0325">Glycoprotein</keyword>
<sequence length="539" mass="59976">MNALTNLFLLLPTLTAAFTPPQRPLILDELKAGNVSSSEIKRECFNNFEPISGKNETVCINQWQRPSGNVNWGEPTQYCGYVEFDSDSGFPRTQFYFWLVMSENKPRDDPLVLWLPGGPGDTALAAVFAEWGPMLVDSKTQVESGFPPMQKNPAPVTERLTWLFLDQASSLIWPKGTGFSRTGRFRTSSSDAAQDVTRFLEAFLQIDFEHRGESFSFSGRELHIAGESYAGHWIPAVGNRLISTPTPGVNLKSVIIGNGIIDAKLLPMGIYTSFCNNGPFSSVNPKIVNQRCNKMRMWMSECQNAIKICRYDQTRLQCPHTRTRCRDALGEGWAEALGVNLYDIKLAPSQAKETNEILKWNLDKLINGANKERLIAADPTFVWPQPQGGGSLPRQFTNSGDWAKSFLPELQTLLTNEVKVLLYAGEWDLIVTASTMKLSAGVVDWTDGLGKTTTSNRDQFRQCLYLPDSKLEKLAIGEDPYAAYVRVGQLAYAQIYKAGHVSMPLPQSAGKVGCDMSPASPRYIWQPSQTAERYLGISN</sequence>
<evidence type="ECO:0000256" key="6">
    <source>
        <dbReference type="ARBA" id="ARBA00023180"/>
    </source>
</evidence>
<feature type="chain" id="PRO_5011826197" description="Carboxypeptidase" evidence="7">
    <location>
        <begin position="18"/>
        <end position="539"/>
    </location>
</feature>
<dbReference type="EC" id="3.4.16.-" evidence="7"/>
<dbReference type="InterPro" id="IPR001563">
    <property type="entry name" value="Peptidase_S10"/>
</dbReference>
<dbReference type="Proteomes" id="UP000193144">
    <property type="component" value="Unassembled WGS sequence"/>
</dbReference>
<dbReference type="InterPro" id="IPR018202">
    <property type="entry name" value="Ser_caboxypep_ser_AS"/>
</dbReference>
<dbReference type="AlphaFoldDB" id="A0A1Y1ZQS8"/>
<dbReference type="SUPFAM" id="SSF53474">
    <property type="entry name" value="alpha/beta-Hydrolases"/>
    <property type="match status" value="1"/>
</dbReference>
<dbReference type="GO" id="GO:0004185">
    <property type="term" value="F:serine-type carboxypeptidase activity"/>
    <property type="evidence" value="ECO:0007669"/>
    <property type="project" value="UniProtKB-UniRule"/>
</dbReference>
<dbReference type="PROSITE" id="PS00131">
    <property type="entry name" value="CARBOXYPEPT_SER_SER"/>
    <property type="match status" value="1"/>
</dbReference>
<dbReference type="Gene3D" id="3.40.50.1820">
    <property type="entry name" value="alpha/beta hydrolase"/>
    <property type="match status" value="1"/>
</dbReference>
<evidence type="ECO:0000256" key="1">
    <source>
        <dbReference type="ARBA" id="ARBA00009431"/>
    </source>
</evidence>
<organism evidence="8 9">
    <name type="scientific">Clohesyomyces aquaticus</name>
    <dbReference type="NCBI Taxonomy" id="1231657"/>
    <lineage>
        <taxon>Eukaryota</taxon>
        <taxon>Fungi</taxon>
        <taxon>Dikarya</taxon>
        <taxon>Ascomycota</taxon>
        <taxon>Pezizomycotina</taxon>
        <taxon>Dothideomycetes</taxon>
        <taxon>Pleosporomycetidae</taxon>
        <taxon>Pleosporales</taxon>
        <taxon>Lindgomycetaceae</taxon>
        <taxon>Clohesyomyces</taxon>
    </lineage>
</organism>
<dbReference type="EMBL" id="MCFA01000049">
    <property type="protein sequence ID" value="ORY12596.1"/>
    <property type="molecule type" value="Genomic_DNA"/>
</dbReference>
<dbReference type="InterPro" id="IPR029058">
    <property type="entry name" value="AB_hydrolase_fold"/>
</dbReference>
<evidence type="ECO:0000256" key="2">
    <source>
        <dbReference type="ARBA" id="ARBA00022645"/>
    </source>
</evidence>
<name>A0A1Y1ZQS8_9PLEO</name>
<evidence type="ECO:0000256" key="7">
    <source>
        <dbReference type="RuleBase" id="RU361156"/>
    </source>
</evidence>
<dbReference type="Pfam" id="PF00450">
    <property type="entry name" value="Peptidase_S10"/>
    <property type="match status" value="1"/>
</dbReference>
<dbReference type="Gene3D" id="1.10.287.410">
    <property type="match status" value="1"/>
</dbReference>
<keyword evidence="5 7" id="KW-0378">Hydrolase</keyword>
<comment type="caution">
    <text evidence="8">The sequence shown here is derived from an EMBL/GenBank/DDBJ whole genome shotgun (WGS) entry which is preliminary data.</text>
</comment>
<dbReference type="STRING" id="1231657.A0A1Y1ZQS8"/>
<evidence type="ECO:0000256" key="5">
    <source>
        <dbReference type="ARBA" id="ARBA00022801"/>
    </source>
</evidence>
<comment type="similarity">
    <text evidence="1 7">Belongs to the peptidase S10 family.</text>
</comment>
<dbReference type="PANTHER" id="PTHR11802:SF113">
    <property type="entry name" value="SERINE CARBOXYPEPTIDASE CTSA-4.1"/>
    <property type="match status" value="1"/>
</dbReference>
<protein>
    <recommendedName>
        <fullName evidence="7">Carboxypeptidase</fullName>
        <ecNumber evidence="7">3.4.16.-</ecNumber>
    </recommendedName>
</protein>
<evidence type="ECO:0000256" key="4">
    <source>
        <dbReference type="ARBA" id="ARBA00022729"/>
    </source>
</evidence>
<keyword evidence="2 7" id="KW-0121">Carboxypeptidase</keyword>
<proteinExistence type="inferred from homology"/>
<keyword evidence="9" id="KW-1185">Reference proteome</keyword>
<keyword evidence="3 7" id="KW-0645">Protease</keyword>
<evidence type="ECO:0000256" key="3">
    <source>
        <dbReference type="ARBA" id="ARBA00022670"/>
    </source>
</evidence>
<gene>
    <name evidence="8" type="ORF">BCR34DRAFT_587070</name>
</gene>
<dbReference type="PANTHER" id="PTHR11802">
    <property type="entry name" value="SERINE PROTEASE FAMILY S10 SERINE CARBOXYPEPTIDASE"/>
    <property type="match status" value="1"/>
</dbReference>
<keyword evidence="4 7" id="KW-0732">Signal</keyword>
<evidence type="ECO:0000313" key="8">
    <source>
        <dbReference type="EMBL" id="ORY12596.1"/>
    </source>
</evidence>
<feature type="signal peptide" evidence="7">
    <location>
        <begin position="1"/>
        <end position="17"/>
    </location>
</feature>
<reference evidence="8 9" key="1">
    <citation type="submission" date="2016-07" db="EMBL/GenBank/DDBJ databases">
        <title>Pervasive Adenine N6-methylation of Active Genes in Fungi.</title>
        <authorList>
            <consortium name="DOE Joint Genome Institute"/>
            <person name="Mondo S.J."/>
            <person name="Dannebaum R.O."/>
            <person name="Kuo R.C."/>
            <person name="Labutti K."/>
            <person name="Haridas S."/>
            <person name="Kuo A."/>
            <person name="Salamov A."/>
            <person name="Ahrendt S.R."/>
            <person name="Lipzen A."/>
            <person name="Sullivan W."/>
            <person name="Andreopoulos W.B."/>
            <person name="Clum A."/>
            <person name="Lindquist E."/>
            <person name="Daum C."/>
            <person name="Ramamoorthy G.K."/>
            <person name="Gryganskyi A."/>
            <person name="Culley D."/>
            <person name="Magnuson J.K."/>
            <person name="James T.Y."/>
            <person name="O'Malley M.A."/>
            <person name="Stajich J.E."/>
            <person name="Spatafora J.W."/>
            <person name="Visel A."/>
            <person name="Grigoriev I.V."/>
        </authorList>
    </citation>
    <scope>NUCLEOTIDE SEQUENCE [LARGE SCALE GENOMIC DNA]</scope>
    <source>
        <strain evidence="8 9">CBS 115471</strain>
    </source>
</reference>
<dbReference type="OrthoDB" id="3790045at2759"/>
<accession>A0A1Y1ZQS8</accession>
<dbReference type="GO" id="GO:0000324">
    <property type="term" value="C:fungal-type vacuole"/>
    <property type="evidence" value="ECO:0007669"/>
    <property type="project" value="TreeGrafter"/>
</dbReference>
<dbReference type="GO" id="GO:0006508">
    <property type="term" value="P:proteolysis"/>
    <property type="evidence" value="ECO:0007669"/>
    <property type="project" value="UniProtKB-KW"/>
</dbReference>
<dbReference type="PRINTS" id="PR00724">
    <property type="entry name" value="CRBOXYPTASEC"/>
</dbReference>